<feature type="domain" description="J" evidence="6">
    <location>
        <begin position="15"/>
        <end position="79"/>
    </location>
</feature>
<proteinExistence type="inferred from homology"/>
<dbReference type="Gene3D" id="2.60.260.20">
    <property type="entry name" value="Urease metallochaperone UreE, N-terminal domain"/>
    <property type="match status" value="2"/>
</dbReference>
<dbReference type="Pfam" id="PF14636">
    <property type="entry name" value="FNIP_N"/>
    <property type="match status" value="1"/>
</dbReference>
<comment type="subcellular location">
    <subcellularLocation>
        <location evidence="1">Lysosome membrane</location>
    </subcellularLocation>
</comment>
<dbReference type="CDD" id="cd06257">
    <property type="entry name" value="DnaJ"/>
    <property type="match status" value="1"/>
</dbReference>
<keyword evidence="8" id="KW-1185">Reference proteome</keyword>
<name>A0A2A3E4T3_APICC</name>
<dbReference type="STRING" id="94128.A0A2A3E4T3"/>
<evidence type="ECO:0000313" key="7">
    <source>
        <dbReference type="EMBL" id="PBC26737.1"/>
    </source>
</evidence>
<dbReference type="Gene3D" id="1.10.287.110">
    <property type="entry name" value="DnaJ domain"/>
    <property type="match status" value="1"/>
</dbReference>
<dbReference type="FunFam" id="2.60.260.20:FF:000006">
    <property type="entry name" value="DnaJ subfamily B member 13"/>
    <property type="match status" value="1"/>
</dbReference>
<feature type="compositionally biased region" description="Low complexity" evidence="5">
    <location>
        <begin position="494"/>
        <end position="508"/>
    </location>
</feature>
<dbReference type="OrthoDB" id="550424at2759"/>
<evidence type="ECO:0000256" key="3">
    <source>
        <dbReference type="ARBA" id="ARBA00023136"/>
    </source>
</evidence>
<dbReference type="PRINTS" id="PR02073">
    <property type="entry name" value="FOLLICULNIP1"/>
</dbReference>
<dbReference type="InterPro" id="IPR036869">
    <property type="entry name" value="J_dom_sf"/>
</dbReference>
<dbReference type="EMBL" id="KZ288371">
    <property type="protein sequence ID" value="PBC26737.1"/>
    <property type="molecule type" value="Genomic_DNA"/>
</dbReference>
<evidence type="ECO:0000256" key="1">
    <source>
        <dbReference type="ARBA" id="ARBA00004656"/>
    </source>
</evidence>
<dbReference type="PANTHER" id="PTHR21634">
    <property type="entry name" value="RE13835P"/>
    <property type="match status" value="1"/>
</dbReference>
<feature type="compositionally biased region" description="Polar residues" evidence="5">
    <location>
        <begin position="445"/>
        <end position="468"/>
    </location>
</feature>
<dbReference type="PROSITE" id="PS50076">
    <property type="entry name" value="DNAJ_2"/>
    <property type="match status" value="1"/>
</dbReference>
<evidence type="ECO:0000259" key="6">
    <source>
        <dbReference type="PROSITE" id="PS50076"/>
    </source>
</evidence>
<evidence type="ECO:0000256" key="4">
    <source>
        <dbReference type="ARBA" id="ARBA00023228"/>
    </source>
</evidence>
<dbReference type="SUPFAM" id="SSF46565">
    <property type="entry name" value="Chaperone J-domain"/>
    <property type="match status" value="1"/>
</dbReference>
<dbReference type="InterPro" id="IPR008971">
    <property type="entry name" value="HSP40/DnaJ_pept-bd"/>
</dbReference>
<dbReference type="InterPro" id="IPR028085">
    <property type="entry name" value="FNIP_mid_dom"/>
</dbReference>
<organism evidence="7 8">
    <name type="scientific">Apis cerana cerana</name>
    <name type="common">Oriental honeybee</name>
    <dbReference type="NCBI Taxonomy" id="94128"/>
    <lineage>
        <taxon>Eukaryota</taxon>
        <taxon>Metazoa</taxon>
        <taxon>Ecdysozoa</taxon>
        <taxon>Arthropoda</taxon>
        <taxon>Hexapoda</taxon>
        <taxon>Insecta</taxon>
        <taxon>Pterygota</taxon>
        <taxon>Neoptera</taxon>
        <taxon>Endopterygota</taxon>
        <taxon>Hymenoptera</taxon>
        <taxon>Apocrita</taxon>
        <taxon>Aculeata</taxon>
        <taxon>Apoidea</taxon>
        <taxon>Anthophila</taxon>
        <taxon>Apidae</taxon>
        <taxon>Apis</taxon>
    </lineage>
</organism>
<dbReference type="InterPro" id="IPR026156">
    <property type="entry name" value="FNIP_fam"/>
</dbReference>
<comment type="similarity">
    <text evidence="2">Belongs to the FNIP family.</text>
</comment>
<dbReference type="PRINTS" id="PR00625">
    <property type="entry name" value="JDOMAIN"/>
</dbReference>
<evidence type="ECO:0000256" key="5">
    <source>
        <dbReference type="SAM" id="MobiDB-lite"/>
    </source>
</evidence>
<dbReference type="InterPro" id="IPR001623">
    <property type="entry name" value="DnaJ_domain"/>
</dbReference>
<dbReference type="InterPro" id="IPR028086">
    <property type="entry name" value="FNIP_C_dom"/>
</dbReference>
<feature type="region of interest" description="Disordered" evidence="5">
    <location>
        <begin position="439"/>
        <end position="508"/>
    </location>
</feature>
<dbReference type="InterPro" id="IPR018253">
    <property type="entry name" value="DnaJ_domain_CS"/>
</dbReference>
<dbReference type="GO" id="GO:0042030">
    <property type="term" value="F:ATPase inhibitor activity"/>
    <property type="evidence" value="ECO:0007669"/>
    <property type="project" value="TreeGrafter"/>
</dbReference>
<dbReference type="InterPro" id="IPR002939">
    <property type="entry name" value="DnaJ_C"/>
</dbReference>
<dbReference type="Pfam" id="PF00226">
    <property type="entry name" value="DnaJ"/>
    <property type="match status" value="1"/>
</dbReference>
<reference evidence="7 8" key="1">
    <citation type="submission" date="2014-07" db="EMBL/GenBank/DDBJ databases">
        <title>Genomic and transcriptomic analysis on Apis cerana provide comprehensive insights into honey bee biology.</title>
        <authorList>
            <person name="Diao Q."/>
            <person name="Sun L."/>
            <person name="Zheng H."/>
            <person name="Zheng H."/>
            <person name="Xu S."/>
            <person name="Wang S."/>
            <person name="Zeng Z."/>
            <person name="Hu F."/>
            <person name="Su S."/>
            <person name="Wu J."/>
        </authorList>
    </citation>
    <scope>NUCLEOTIDE SEQUENCE [LARGE SCALE GENOMIC DNA]</scope>
    <source>
        <tissue evidence="7">Pupae without intestine</tissue>
    </source>
</reference>
<dbReference type="GO" id="GO:0006457">
    <property type="term" value="P:protein folding"/>
    <property type="evidence" value="ECO:0007669"/>
    <property type="project" value="InterPro"/>
</dbReference>
<accession>A0A2A3E4T3</accession>
<dbReference type="InterPro" id="IPR028084">
    <property type="entry name" value="FNIP_N_dom"/>
</dbReference>
<keyword evidence="4" id="KW-0458">Lysosome</keyword>
<evidence type="ECO:0000256" key="2">
    <source>
        <dbReference type="ARBA" id="ARBA00007541"/>
    </source>
</evidence>
<evidence type="ECO:0000313" key="8">
    <source>
        <dbReference type="Proteomes" id="UP000242457"/>
    </source>
</evidence>
<dbReference type="GO" id="GO:0005765">
    <property type="term" value="C:lysosomal membrane"/>
    <property type="evidence" value="ECO:0007669"/>
    <property type="project" value="UniProtKB-SubCell"/>
</dbReference>
<dbReference type="SMART" id="SM00271">
    <property type="entry name" value="DnaJ"/>
    <property type="match status" value="1"/>
</dbReference>
<dbReference type="Proteomes" id="UP000242457">
    <property type="component" value="Unassembled WGS sequence"/>
</dbReference>
<dbReference type="CDD" id="cd10747">
    <property type="entry name" value="DnaJ_C"/>
    <property type="match status" value="1"/>
</dbReference>
<dbReference type="Pfam" id="PF14638">
    <property type="entry name" value="FNIP_C"/>
    <property type="match status" value="1"/>
</dbReference>
<dbReference type="GO" id="GO:0051082">
    <property type="term" value="F:unfolded protein binding"/>
    <property type="evidence" value="ECO:0007669"/>
    <property type="project" value="InterPro"/>
</dbReference>
<dbReference type="SUPFAM" id="SSF49493">
    <property type="entry name" value="HSP40/DnaJ peptide-binding domain"/>
    <property type="match status" value="2"/>
</dbReference>
<keyword evidence="3" id="KW-0472">Membrane</keyword>
<dbReference type="FunFam" id="1.10.287.110:FF:000106">
    <property type="entry name" value="Putative heat shock protein-like protein"/>
    <property type="match status" value="1"/>
</dbReference>
<dbReference type="Pfam" id="PF01556">
    <property type="entry name" value="DnaJ_C"/>
    <property type="match status" value="1"/>
</dbReference>
<protein>
    <submittedName>
        <fullName evidence="7">DnaJ subfamily B member</fullName>
    </submittedName>
</protein>
<gene>
    <name evidence="7" type="ORF">APICC_09502</name>
</gene>
<dbReference type="Pfam" id="PF14637">
    <property type="entry name" value="FNIP_M"/>
    <property type="match status" value="1"/>
</dbReference>
<dbReference type="PANTHER" id="PTHR21634:SF9">
    <property type="entry name" value="RE13835P"/>
    <property type="match status" value="1"/>
</dbReference>
<sequence length="1301" mass="147993">MSCDEACTCDKRGIDYYGVLSLTKDCDDLEIKTAFRRLAIRYNPKRAKDESLSTIFALVTEAYDVLSDPLKRTVYDQFGEEGLKNGIPGAEEFICPYVYHGEPMRTYREFFGTESPYADLIYAVTQSPSLLEFPEGRGIKRKEEPLIKTLYLTLLEVFLGGIKKMKIQRLVLVGDDKSMTVVKEKILTIPIKPGIPTGTRITFPEEGDQGPTKIPVVRIISLLSLKHVSVADVIFITEDRPHETFRREGSDLHMTVDIFLREALTGTVVTVDTLDDRTLRIPLTSVITPDYKKRILGEGLPLPENPKGKGDLIITFNIEYPVYMPVSNKNYVKRAFDTSEDIRDTEYVHRLILANKMRRNIDFDVPVRRDPKDYEREKISEDDVSLLSEMVFGTVAMTYRGSSFKIHSMNSPSRIMCTKVFPITEHNICKQSEKVSDEGLGRSVNFDSNSSMQTMLSRPSSGNLSGSELNADIRKNSCSSTGSGWNIDIPPPSGSSQSLESNGSSGIGSLSSLRRRWLRSASTSLTRSDSDDTFGIQYWTENGSDNKNSHVKRHKTRLGLTMLVQLAEGHERKIETCLLEHMALLEGMLDRLRYFSIESANINVQNKGMQLPERLYRSSSRIIVSLLRLLTNINADLYSRTPLLWHDVLLNSVKIEHKMSILHHSLEQMCQLLDNTDTKSTNFFLSTVVTAVLTYHLGWIYTTLPIHDRQLMEKLGTWYPCNPLWAQLGDLYGALSNPIKIAHTVVAGDPQKVNLINSVLFFLSYFIRSGVVQKRQEYCCVTEQDIQEAANLLEQAKMKRPHLFTTKITCNDRESLASQHVLHTSIRKKIPVQEVSYDTENDNAIMQNSYPQYNVERLRVEGSISSLKRSITMESNLDSFVLKSSESERNTKFTLKEFPQDNDSNIKSIVDKKTCASSKVKIIVNEIVSQDIDMTKTDIQNYSEVSLRNFEKKMDGDDLEETYINSKIDTFQEFDDTRTLKLYSTRPEFETGQSTVNEMKDSYVFFTLGDEEKSMKTLSRPRLGYNCQCSYMFTRVPSTSAQLPEGVLRKIIQRNFPESSKSIQSPGVSPRSLRFCQRCNGEGYIPSQNYDNYKQVLETPTNATEVLRTCGNTVGDGNVGLSRSNSLETLMEASSVVELPMPRTKKIKKTDLPQDTGFTRTLLQNSIKSEESQGLNNSESSYTWGLVLQGLLKKKKRRKKKVVQQEENKNESEINKEWWYCIREECLASVRFPIIDQSIAESLCILADLDTWHVGIISNNMPLHTAPLPIGMSRLVANMLESFAYLWRKYRSASQVRNYYY</sequence>
<dbReference type="GO" id="GO:0051087">
    <property type="term" value="F:protein-folding chaperone binding"/>
    <property type="evidence" value="ECO:0007669"/>
    <property type="project" value="TreeGrafter"/>
</dbReference>
<dbReference type="PROSITE" id="PS00636">
    <property type="entry name" value="DNAJ_1"/>
    <property type="match status" value="1"/>
</dbReference>